<proteinExistence type="predicted"/>
<dbReference type="GO" id="GO:0043531">
    <property type="term" value="F:ADP binding"/>
    <property type="evidence" value="ECO:0007669"/>
    <property type="project" value="InterPro"/>
</dbReference>
<dbReference type="InterPro" id="IPR032675">
    <property type="entry name" value="LRR_dom_sf"/>
</dbReference>
<keyword evidence="4" id="KW-0520">NAD</keyword>
<dbReference type="InterPro" id="IPR036390">
    <property type="entry name" value="WH_DNA-bd_sf"/>
</dbReference>
<evidence type="ECO:0000256" key="3">
    <source>
        <dbReference type="ARBA" id="ARBA00022821"/>
    </source>
</evidence>
<evidence type="ECO:0000256" key="4">
    <source>
        <dbReference type="ARBA" id="ARBA00023027"/>
    </source>
</evidence>
<keyword evidence="5" id="KW-0472">Membrane</keyword>
<dbReference type="Proteomes" id="UP000245207">
    <property type="component" value="Unassembled WGS sequence"/>
</dbReference>
<dbReference type="InterPro" id="IPR003591">
    <property type="entry name" value="Leu-rich_rpt_typical-subtyp"/>
</dbReference>
<dbReference type="InterPro" id="IPR035897">
    <property type="entry name" value="Toll_tir_struct_dom_sf"/>
</dbReference>
<dbReference type="SMART" id="SM00369">
    <property type="entry name" value="LRR_TYP"/>
    <property type="match status" value="7"/>
</dbReference>
<dbReference type="Pfam" id="PF00931">
    <property type="entry name" value="NB-ARC"/>
    <property type="match status" value="1"/>
</dbReference>
<dbReference type="InterPro" id="IPR001611">
    <property type="entry name" value="Leu-rich_rpt"/>
</dbReference>
<dbReference type="Gene3D" id="3.80.10.10">
    <property type="entry name" value="Ribonuclease Inhibitor"/>
    <property type="match status" value="3"/>
</dbReference>
<dbReference type="SUPFAM" id="SSF52200">
    <property type="entry name" value="Toll/Interleukin receptor TIR domain"/>
    <property type="match status" value="1"/>
</dbReference>
<dbReference type="SUPFAM" id="SSF46785">
    <property type="entry name" value="Winged helix' DNA-binding domain"/>
    <property type="match status" value="1"/>
</dbReference>
<dbReference type="FunFam" id="3.40.50.10140:FF:000007">
    <property type="entry name" value="Disease resistance protein (TIR-NBS-LRR class)"/>
    <property type="match status" value="1"/>
</dbReference>
<dbReference type="InterPro" id="IPR027417">
    <property type="entry name" value="P-loop_NTPase"/>
</dbReference>
<dbReference type="SUPFAM" id="SSF52540">
    <property type="entry name" value="P-loop containing nucleoside triphosphate hydrolases"/>
    <property type="match status" value="1"/>
</dbReference>
<dbReference type="Pfam" id="PF01582">
    <property type="entry name" value="TIR"/>
    <property type="match status" value="1"/>
</dbReference>
<accession>A0A2U1PQ19</accession>
<evidence type="ECO:0000256" key="1">
    <source>
        <dbReference type="ARBA" id="ARBA00022614"/>
    </source>
</evidence>
<dbReference type="Gene3D" id="1.10.8.430">
    <property type="entry name" value="Helical domain of apoptotic protease-activating factors"/>
    <property type="match status" value="1"/>
</dbReference>
<dbReference type="PANTHER" id="PTHR11017">
    <property type="entry name" value="LEUCINE-RICH REPEAT-CONTAINING PROTEIN"/>
    <property type="match status" value="1"/>
</dbReference>
<reference evidence="7 8" key="1">
    <citation type="journal article" date="2018" name="Mol. Plant">
        <title>The genome of Artemisia annua provides insight into the evolution of Asteraceae family and artemisinin biosynthesis.</title>
        <authorList>
            <person name="Shen Q."/>
            <person name="Zhang L."/>
            <person name="Liao Z."/>
            <person name="Wang S."/>
            <person name="Yan T."/>
            <person name="Shi P."/>
            <person name="Liu M."/>
            <person name="Fu X."/>
            <person name="Pan Q."/>
            <person name="Wang Y."/>
            <person name="Lv Z."/>
            <person name="Lu X."/>
            <person name="Zhang F."/>
            <person name="Jiang W."/>
            <person name="Ma Y."/>
            <person name="Chen M."/>
            <person name="Hao X."/>
            <person name="Li L."/>
            <person name="Tang Y."/>
            <person name="Lv G."/>
            <person name="Zhou Y."/>
            <person name="Sun X."/>
            <person name="Brodelius P.E."/>
            <person name="Rose J.K.C."/>
            <person name="Tang K."/>
        </authorList>
    </citation>
    <scope>NUCLEOTIDE SEQUENCE [LARGE SCALE GENOMIC DNA]</scope>
    <source>
        <strain evidence="8">cv. Huhao1</strain>
        <tissue evidence="7">Leaf</tissue>
    </source>
</reference>
<dbReference type="SMART" id="SM00255">
    <property type="entry name" value="TIR"/>
    <property type="match status" value="1"/>
</dbReference>
<feature type="transmembrane region" description="Helical" evidence="5">
    <location>
        <begin position="12"/>
        <end position="34"/>
    </location>
</feature>
<dbReference type="PANTHER" id="PTHR11017:SF577">
    <property type="entry name" value="DISEASE RESISTANCE PROTEIN (TIR-NBS-LRR CLASS), PUTATIVE-RELATED"/>
    <property type="match status" value="1"/>
</dbReference>
<evidence type="ECO:0000313" key="8">
    <source>
        <dbReference type="Proteomes" id="UP000245207"/>
    </source>
</evidence>
<name>A0A2U1PQ19_ARTAN</name>
<dbReference type="Gene3D" id="3.40.50.10140">
    <property type="entry name" value="Toll/interleukin-1 receptor homology (TIR) domain"/>
    <property type="match status" value="1"/>
</dbReference>
<dbReference type="PROSITE" id="PS50104">
    <property type="entry name" value="TIR"/>
    <property type="match status" value="1"/>
</dbReference>
<keyword evidence="3" id="KW-0611">Plant defense</keyword>
<sequence>MSFSKILRFSDPSSLTSLGITLMLMLMGFIYYYFYSKASSSNSSAPEIMVSTSTSSIQKRFKYDVFISFRGEDTRKNFVDHLYHALKDKCIYTYKDDEKIQKGQRISDDLFQSIEESKFYIIVFSKNYASSSWCLEELVKIMECQKMSEHTAYPVFYDVEPTEVRNQSGSVRKAFFKNKKKEAAEKWKGALKEAADLAGWELKNTLDGHEAKFIKKIVQEISLQLRPINLGFDEKLVGMETRVKDVVSSLEVGTDEVRMIGIKGMGGAGKTTTARAVFDHLSNFEAKSFVKNVREVSNGSVSGLKELQEQVLSDVLNVQVTLRNVDDGKDMMKWRMPGKKVLLVLDDVDHIDQLEALASGPNWFKPGSRIIVTTRDEQVLVAHRVNLIRDIDLLSDKEAICLFSRYAFGTENPVQGYEELSGKVVRYAAGLPLTLKVLGSFLCGKDKDEWVDAIERLKEIPLQETLKKLELSYMSLEDDYKEIFLDIACILKGRIKEYAIRILESCGFHARNGLKETLKKLELSYMSLEDDYKEIFLDIACILKGRIKEYAIRILESCGFHARNGLKVLEQRSLITISKDEVLGMHDHIEEMGKNIVRRSHPDEPNKHSRLWIDEEIEDILANDKDNEATSCLKLDMQRGNPRILMKGLGKMKKLRYLDVDLPHFGYQSDPKFDYLDVDLPNSLKYLKCWDYPFLYLPKTFRANNLVGLEMRSIRMVKLWEEGEKKVLKKLKFLSLNQTNLTTFDFRITPNLEWLSVKFSDNLKELCMPVTCQKLKHLEIHYSKLRSFDLGLTPNLETLSLYDCVDFVELHVSVACPNLKFLNLYGTSREVALRSLDLELIPNLERLDLRSCRKLVEINAPVGCLKKVGYLNLGGFRFTGFEFFGRSEPNDSRSSASLVLAQQWPEYCPLHPNSNLPQLQFRCSYKECLPSSVGNIEKLISFGLCACTDLKKFSDIICSLQCLTSLTLKCNIPEFPKDLGQLECLEELYLSSTKIKHLPDSICMLKHLKSLTVDRGDLLEKLPEDLGKLECLEKLKVSSKKIKYLPYSICMLKRLKSLKVKNGDFLDKLPEDLGQLECLEELHVSSSKIEYLPDSICMLKRLKSLDVTECCLVKLPEDIGRLESLERLDLSATQISSSNICMFKHLKYLKLSSCDLLEKLPEDLGLLECLEELDVSSKKIEYLPDSICMLKCLKWLFVTECCRLDKLPEDIGQLESLERLALWGTMIKHLPDSICMLKHLKHLYLSHCALLEKLPEDLGRLECLKYLDITDTGISHLPQSIFGLKDLFFAAPPELLQLYDFPSEMQTRTSNIR</sequence>
<evidence type="ECO:0000313" key="7">
    <source>
        <dbReference type="EMBL" id="PWA87835.1"/>
    </source>
</evidence>
<evidence type="ECO:0000256" key="5">
    <source>
        <dbReference type="SAM" id="Phobius"/>
    </source>
</evidence>
<dbReference type="PRINTS" id="PR00364">
    <property type="entry name" value="DISEASERSIST"/>
</dbReference>
<dbReference type="Pfam" id="PF23598">
    <property type="entry name" value="LRR_14"/>
    <property type="match status" value="1"/>
</dbReference>
<keyword evidence="5" id="KW-1133">Transmembrane helix</keyword>
<dbReference type="InterPro" id="IPR044974">
    <property type="entry name" value="Disease_R_plants"/>
</dbReference>
<dbReference type="GO" id="GO:0007165">
    <property type="term" value="P:signal transduction"/>
    <property type="evidence" value="ECO:0007669"/>
    <property type="project" value="InterPro"/>
</dbReference>
<keyword evidence="1" id="KW-0433">Leucine-rich repeat</keyword>
<keyword evidence="5" id="KW-0812">Transmembrane</keyword>
<dbReference type="SUPFAM" id="SSF52058">
    <property type="entry name" value="L domain-like"/>
    <property type="match status" value="3"/>
</dbReference>
<keyword evidence="8" id="KW-1185">Reference proteome</keyword>
<dbReference type="InterPro" id="IPR000157">
    <property type="entry name" value="TIR_dom"/>
</dbReference>
<dbReference type="Pfam" id="PF00560">
    <property type="entry name" value="LRR_1"/>
    <property type="match status" value="1"/>
</dbReference>
<protein>
    <submittedName>
        <fullName evidence="7">Disease resistance protein (TIR-NBS-LRR class) family</fullName>
    </submittedName>
</protein>
<feature type="domain" description="TIR" evidence="6">
    <location>
        <begin position="61"/>
        <end position="225"/>
    </location>
</feature>
<dbReference type="STRING" id="35608.A0A2U1PQ19"/>
<dbReference type="Pfam" id="PF23282">
    <property type="entry name" value="WHD_ROQ1"/>
    <property type="match status" value="1"/>
</dbReference>
<dbReference type="InterPro" id="IPR042197">
    <property type="entry name" value="Apaf_helical"/>
</dbReference>
<dbReference type="OrthoDB" id="687176at2759"/>
<organism evidence="7 8">
    <name type="scientific">Artemisia annua</name>
    <name type="common">Sweet wormwood</name>
    <dbReference type="NCBI Taxonomy" id="35608"/>
    <lineage>
        <taxon>Eukaryota</taxon>
        <taxon>Viridiplantae</taxon>
        <taxon>Streptophyta</taxon>
        <taxon>Embryophyta</taxon>
        <taxon>Tracheophyta</taxon>
        <taxon>Spermatophyta</taxon>
        <taxon>Magnoliopsida</taxon>
        <taxon>eudicotyledons</taxon>
        <taxon>Gunneridae</taxon>
        <taxon>Pentapetalae</taxon>
        <taxon>asterids</taxon>
        <taxon>campanulids</taxon>
        <taxon>Asterales</taxon>
        <taxon>Asteraceae</taxon>
        <taxon>Asteroideae</taxon>
        <taxon>Anthemideae</taxon>
        <taxon>Artemisiinae</taxon>
        <taxon>Artemisia</taxon>
    </lineage>
</organism>
<dbReference type="GO" id="GO:0006952">
    <property type="term" value="P:defense response"/>
    <property type="evidence" value="ECO:0007669"/>
    <property type="project" value="UniProtKB-KW"/>
</dbReference>
<keyword evidence="2" id="KW-0677">Repeat</keyword>
<dbReference type="InterPro" id="IPR055414">
    <property type="entry name" value="LRR_R13L4/SHOC2-like"/>
</dbReference>
<evidence type="ECO:0000256" key="2">
    <source>
        <dbReference type="ARBA" id="ARBA00022737"/>
    </source>
</evidence>
<comment type="caution">
    <text evidence="7">The sequence shown here is derived from an EMBL/GenBank/DDBJ whole genome shotgun (WGS) entry which is preliminary data.</text>
</comment>
<dbReference type="Gene3D" id="3.40.50.300">
    <property type="entry name" value="P-loop containing nucleotide triphosphate hydrolases"/>
    <property type="match status" value="1"/>
</dbReference>
<dbReference type="InterPro" id="IPR002182">
    <property type="entry name" value="NB-ARC"/>
</dbReference>
<evidence type="ECO:0000259" key="6">
    <source>
        <dbReference type="PROSITE" id="PS50104"/>
    </source>
</evidence>
<dbReference type="GO" id="GO:0051707">
    <property type="term" value="P:response to other organism"/>
    <property type="evidence" value="ECO:0007669"/>
    <property type="project" value="UniProtKB-ARBA"/>
</dbReference>
<dbReference type="InterPro" id="IPR058192">
    <property type="entry name" value="WHD_ROQ1-like"/>
</dbReference>
<gene>
    <name evidence="7" type="ORF">CTI12_AA108690</name>
</gene>
<dbReference type="EMBL" id="PKPP01000873">
    <property type="protein sequence ID" value="PWA87835.1"/>
    <property type="molecule type" value="Genomic_DNA"/>
</dbReference>